<evidence type="ECO:0000256" key="1">
    <source>
        <dbReference type="ARBA" id="ARBA00000077"/>
    </source>
</evidence>
<dbReference type="AlphaFoldDB" id="A0A1H6FEK2"/>
<dbReference type="GO" id="GO:0006298">
    <property type="term" value="P:mismatch repair"/>
    <property type="evidence" value="ECO:0007669"/>
    <property type="project" value="TreeGrafter"/>
</dbReference>
<evidence type="ECO:0000256" key="15">
    <source>
        <dbReference type="PROSITE-ProRule" id="PRU01319"/>
    </source>
</evidence>
<dbReference type="InterPro" id="IPR001352">
    <property type="entry name" value="RNase_HII/HIII"/>
</dbReference>
<evidence type="ECO:0000256" key="4">
    <source>
        <dbReference type="ARBA" id="ARBA00004496"/>
    </source>
</evidence>
<dbReference type="GO" id="GO:0043137">
    <property type="term" value="P:DNA replication, removal of RNA primer"/>
    <property type="evidence" value="ECO:0007669"/>
    <property type="project" value="TreeGrafter"/>
</dbReference>
<keyword evidence="9 14" id="KW-0540">Nuclease</keyword>
<dbReference type="OrthoDB" id="9803420at2"/>
<accession>A0A1H6FEK2</accession>
<evidence type="ECO:0000256" key="3">
    <source>
        <dbReference type="ARBA" id="ARBA00004065"/>
    </source>
</evidence>
<keyword evidence="19" id="KW-1185">Reference proteome</keyword>
<keyword evidence="13 14" id="KW-0464">Manganese</keyword>
<evidence type="ECO:0000256" key="10">
    <source>
        <dbReference type="ARBA" id="ARBA00022723"/>
    </source>
</evidence>
<dbReference type="PROSITE" id="PS51975">
    <property type="entry name" value="RNASE_H_2"/>
    <property type="match status" value="1"/>
</dbReference>
<feature type="binding site" evidence="14 15">
    <location>
        <position position="23"/>
    </location>
    <ligand>
        <name>a divalent metal cation</name>
        <dbReference type="ChEBI" id="CHEBI:60240"/>
    </ligand>
</feature>
<comment type="subcellular location">
    <subcellularLocation>
        <location evidence="4 14">Cytoplasm</location>
    </subcellularLocation>
</comment>
<comment type="catalytic activity">
    <reaction evidence="1 14 15 16">
        <text>Endonucleolytic cleavage to 5'-phosphomonoester.</text>
        <dbReference type="EC" id="3.1.26.4"/>
    </reaction>
</comment>
<keyword evidence="11 14" id="KW-0255">Endonuclease</keyword>
<keyword evidence="12 14" id="KW-0378">Hydrolase</keyword>
<dbReference type="PANTHER" id="PTHR10954:SF18">
    <property type="entry name" value="RIBONUCLEASE HII"/>
    <property type="match status" value="1"/>
</dbReference>
<comment type="cofactor">
    <cofactor evidence="14 15">
        <name>Mn(2+)</name>
        <dbReference type="ChEBI" id="CHEBI:29035"/>
    </cofactor>
    <cofactor evidence="14 15">
        <name>Mg(2+)</name>
        <dbReference type="ChEBI" id="CHEBI:18420"/>
    </cofactor>
    <text evidence="14 15">Manganese or magnesium. Binds 1 divalent metal ion per monomer in the absence of substrate. May bind a second metal ion after substrate binding.</text>
</comment>
<dbReference type="InterPro" id="IPR036397">
    <property type="entry name" value="RNaseH_sf"/>
</dbReference>
<protein>
    <recommendedName>
        <fullName evidence="7 14">Ribonuclease HII</fullName>
        <shortName evidence="14">RNase HII</shortName>
        <ecNumber evidence="6 14">3.1.26.4</ecNumber>
    </recommendedName>
</protein>
<reference evidence="18 19" key="1">
    <citation type="submission" date="2016-10" db="EMBL/GenBank/DDBJ databases">
        <authorList>
            <person name="de Groot N.N."/>
        </authorList>
    </citation>
    <scope>NUCLEOTIDE SEQUENCE [LARGE SCALE GENOMIC DNA]</scope>
    <source>
        <strain evidence="18">MBHS1</strain>
    </source>
</reference>
<dbReference type="Pfam" id="PF01351">
    <property type="entry name" value="RNase_HII"/>
    <property type="match status" value="1"/>
</dbReference>
<comment type="similarity">
    <text evidence="5 14 16">Belongs to the RNase HII family.</text>
</comment>
<dbReference type="GO" id="GO:0030145">
    <property type="term" value="F:manganese ion binding"/>
    <property type="evidence" value="ECO:0007669"/>
    <property type="project" value="UniProtKB-UniRule"/>
</dbReference>
<evidence type="ECO:0000256" key="13">
    <source>
        <dbReference type="ARBA" id="ARBA00023211"/>
    </source>
</evidence>
<dbReference type="EC" id="3.1.26.4" evidence="6 14"/>
<evidence type="ECO:0000256" key="8">
    <source>
        <dbReference type="ARBA" id="ARBA00022490"/>
    </source>
</evidence>
<dbReference type="GO" id="GO:0005737">
    <property type="term" value="C:cytoplasm"/>
    <property type="evidence" value="ECO:0007669"/>
    <property type="project" value="UniProtKB-SubCell"/>
</dbReference>
<gene>
    <name evidence="18" type="primary">rnhB_2</name>
    <name evidence="14" type="synonym">rnhB</name>
    <name evidence="18" type="ORF">MBHS_04412</name>
</gene>
<proteinExistence type="inferred from homology"/>
<evidence type="ECO:0000256" key="2">
    <source>
        <dbReference type="ARBA" id="ARBA00001946"/>
    </source>
</evidence>
<evidence type="ECO:0000313" key="19">
    <source>
        <dbReference type="Proteomes" id="UP000236724"/>
    </source>
</evidence>
<dbReference type="InterPro" id="IPR022898">
    <property type="entry name" value="RNase_HII"/>
</dbReference>
<comment type="cofactor">
    <cofactor evidence="2">
        <name>Mg(2+)</name>
        <dbReference type="ChEBI" id="CHEBI:18420"/>
    </cofactor>
</comment>
<evidence type="ECO:0000256" key="11">
    <source>
        <dbReference type="ARBA" id="ARBA00022759"/>
    </source>
</evidence>
<dbReference type="HAMAP" id="MF_00052_B">
    <property type="entry name" value="RNase_HII_B"/>
    <property type="match status" value="1"/>
</dbReference>
<dbReference type="Proteomes" id="UP000236724">
    <property type="component" value="Unassembled WGS sequence"/>
</dbReference>
<dbReference type="SUPFAM" id="SSF53098">
    <property type="entry name" value="Ribonuclease H-like"/>
    <property type="match status" value="1"/>
</dbReference>
<organism evidence="18 19">
    <name type="scientific">Candidatus Venteria ishoeyi</name>
    <dbReference type="NCBI Taxonomy" id="1899563"/>
    <lineage>
        <taxon>Bacteria</taxon>
        <taxon>Pseudomonadati</taxon>
        <taxon>Pseudomonadota</taxon>
        <taxon>Gammaproteobacteria</taxon>
        <taxon>Thiotrichales</taxon>
        <taxon>Thiotrichaceae</taxon>
        <taxon>Venteria</taxon>
    </lineage>
</organism>
<evidence type="ECO:0000256" key="16">
    <source>
        <dbReference type="RuleBase" id="RU003515"/>
    </source>
</evidence>
<evidence type="ECO:0000256" key="6">
    <source>
        <dbReference type="ARBA" id="ARBA00012180"/>
    </source>
</evidence>
<dbReference type="PANTHER" id="PTHR10954">
    <property type="entry name" value="RIBONUCLEASE H2 SUBUNIT A"/>
    <property type="match status" value="1"/>
</dbReference>
<dbReference type="EMBL" id="FMSV02000552">
    <property type="protein sequence ID" value="SEH08520.1"/>
    <property type="molecule type" value="Genomic_DNA"/>
</dbReference>
<evidence type="ECO:0000256" key="5">
    <source>
        <dbReference type="ARBA" id="ARBA00007383"/>
    </source>
</evidence>
<dbReference type="Gene3D" id="3.30.420.10">
    <property type="entry name" value="Ribonuclease H-like superfamily/Ribonuclease H"/>
    <property type="match status" value="1"/>
</dbReference>
<evidence type="ECO:0000256" key="9">
    <source>
        <dbReference type="ARBA" id="ARBA00022722"/>
    </source>
</evidence>
<dbReference type="NCBIfam" id="NF000595">
    <property type="entry name" value="PRK00015.1-3"/>
    <property type="match status" value="1"/>
</dbReference>
<dbReference type="GO" id="GO:0004523">
    <property type="term" value="F:RNA-DNA hybrid ribonuclease activity"/>
    <property type="evidence" value="ECO:0007669"/>
    <property type="project" value="UniProtKB-UniRule"/>
</dbReference>
<evidence type="ECO:0000256" key="12">
    <source>
        <dbReference type="ARBA" id="ARBA00022801"/>
    </source>
</evidence>
<feature type="domain" description="RNase H type-2" evidence="17">
    <location>
        <begin position="16"/>
        <end position="201"/>
    </location>
</feature>
<feature type="binding site" evidence="14 15">
    <location>
        <position position="22"/>
    </location>
    <ligand>
        <name>a divalent metal cation</name>
        <dbReference type="ChEBI" id="CHEBI:60240"/>
    </ligand>
</feature>
<comment type="function">
    <text evidence="3 14 16">Endonuclease that specifically degrades the RNA of RNA-DNA hybrids.</text>
</comment>
<dbReference type="CDD" id="cd07182">
    <property type="entry name" value="RNase_HII_bacteria_HII_like"/>
    <property type="match status" value="1"/>
</dbReference>
<feature type="binding site" evidence="14 15">
    <location>
        <position position="114"/>
    </location>
    <ligand>
        <name>a divalent metal cation</name>
        <dbReference type="ChEBI" id="CHEBI:60240"/>
    </ligand>
</feature>
<evidence type="ECO:0000256" key="14">
    <source>
        <dbReference type="HAMAP-Rule" id="MF_00052"/>
    </source>
</evidence>
<dbReference type="InterPro" id="IPR024567">
    <property type="entry name" value="RNase_HII/HIII_dom"/>
</dbReference>
<evidence type="ECO:0000259" key="17">
    <source>
        <dbReference type="PROSITE" id="PS51975"/>
    </source>
</evidence>
<keyword evidence="10 14" id="KW-0479">Metal-binding</keyword>
<name>A0A1H6FEK2_9GAMM</name>
<evidence type="ECO:0000313" key="18">
    <source>
        <dbReference type="EMBL" id="SEH08520.1"/>
    </source>
</evidence>
<keyword evidence="8 14" id="KW-0963">Cytoplasm</keyword>
<evidence type="ECO:0000256" key="7">
    <source>
        <dbReference type="ARBA" id="ARBA00019179"/>
    </source>
</evidence>
<dbReference type="GO" id="GO:0003723">
    <property type="term" value="F:RNA binding"/>
    <property type="evidence" value="ECO:0007669"/>
    <property type="project" value="UniProtKB-UniRule"/>
</dbReference>
<dbReference type="InterPro" id="IPR012337">
    <property type="entry name" value="RNaseH-like_sf"/>
</dbReference>
<dbReference type="GO" id="GO:0032299">
    <property type="term" value="C:ribonuclease H2 complex"/>
    <property type="evidence" value="ECO:0007669"/>
    <property type="project" value="TreeGrafter"/>
</dbReference>
<sequence length="201" mass="21978">MPDLILENELWANGQLRVIGVDEVGRGCLSGPVLTAAVMLPPDTLPLAGVTDSKKLSLKQREAIYDNIKQQALAFAIGAASVAEIDRINILNATYLAMQRAMSRLQPWDHALIDGRDTKKHDLGVHTAVIGGDQKSYSIACASIIAKVVRDRLMRHLAVKNPGYGWETNAGYGTKAHLSGLEKLGATRWHRRSFAPVKKFI</sequence>